<dbReference type="RefSeq" id="WP_338176581.1">
    <property type="nucleotide sequence ID" value="NZ_JAEKNQ010000016.1"/>
</dbReference>
<evidence type="ECO:0000313" key="1">
    <source>
        <dbReference type="EMBL" id="MBJ7602181.1"/>
    </source>
</evidence>
<dbReference type="InterPro" id="IPR011008">
    <property type="entry name" value="Dimeric_a/b-barrel"/>
</dbReference>
<comment type="caution">
    <text evidence="1">The sequence shown here is derived from an EMBL/GenBank/DDBJ whole genome shotgun (WGS) entry which is preliminary data.</text>
</comment>
<gene>
    <name evidence="1" type="ORF">JF888_03145</name>
</gene>
<dbReference type="EMBL" id="JAEKNQ010000016">
    <property type="protein sequence ID" value="MBJ7602181.1"/>
    <property type="molecule type" value="Genomic_DNA"/>
</dbReference>
<proteinExistence type="predicted"/>
<protein>
    <recommendedName>
        <fullName evidence="3">YCII-related domain-containing protein</fullName>
    </recommendedName>
</protein>
<dbReference type="SUPFAM" id="SSF54909">
    <property type="entry name" value="Dimeric alpha+beta barrel"/>
    <property type="match status" value="1"/>
</dbReference>
<dbReference type="Proteomes" id="UP000620075">
    <property type="component" value="Unassembled WGS sequence"/>
</dbReference>
<accession>A0A934NB79</accession>
<dbReference type="Gene3D" id="3.30.70.1060">
    <property type="entry name" value="Dimeric alpha+beta barrel"/>
    <property type="match status" value="1"/>
</dbReference>
<reference evidence="1 2" key="1">
    <citation type="submission" date="2020-10" db="EMBL/GenBank/DDBJ databases">
        <title>Ca. Dormibacterota MAGs.</title>
        <authorList>
            <person name="Montgomery K."/>
        </authorList>
    </citation>
    <scope>NUCLEOTIDE SEQUENCE [LARGE SCALE GENOMIC DNA]</scope>
    <source>
        <strain evidence="1">SC8811_S16_3</strain>
    </source>
</reference>
<sequence>MAFFALTMVNGPSWDTSRQRREQRGWDEHAAFMDRLVEEGFVILGGPIGDGERTLMAVEAGDEREIKARLAEDPWASMGLLQIGAIQPWTIWLDGRQKSPTH</sequence>
<evidence type="ECO:0000313" key="2">
    <source>
        <dbReference type="Proteomes" id="UP000620075"/>
    </source>
</evidence>
<dbReference type="AlphaFoldDB" id="A0A934NB79"/>
<evidence type="ECO:0008006" key="3">
    <source>
        <dbReference type="Google" id="ProtNLM"/>
    </source>
</evidence>
<name>A0A934NB79_9BACT</name>
<organism evidence="1 2">
    <name type="scientific">Candidatus Dormiibacter inghamiae</name>
    <dbReference type="NCBI Taxonomy" id="3127013"/>
    <lineage>
        <taxon>Bacteria</taxon>
        <taxon>Bacillati</taxon>
        <taxon>Candidatus Dormiibacterota</taxon>
        <taxon>Candidatus Dormibacteria</taxon>
        <taxon>Candidatus Dormibacterales</taxon>
        <taxon>Candidatus Dormibacteraceae</taxon>
        <taxon>Candidatus Dormiibacter</taxon>
    </lineage>
</organism>